<comment type="caution">
    <text evidence="1">The sequence shown here is derived from an EMBL/GenBank/DDBJ whole genome shotgun (WGS) entry which is preliminary data.</text>
</comment>
<name>A0A7H4MKF7_KLEVA</name>
<gene>
    <name evidence="1" type="ORF">NCTC9177_04706</name>
</gene>
<dbReference type="SUPFAM" id="SSF51395">
    <property type="entry name" value="FMN-linked oxidoreductases"/>
    <property type="match status" value="1"/>
</dbReference>
<dbReference type="Gene3D" id="3.20.20.70">
    <property type="entry name" value="Aldolase class I"/>
    <property type="match status" value="1"/>
</dbReference>
<evidence type="ECO:0000313" key="1">
    <source>
        <dbReference type="EMBL" id="STS90807.1"/>
    </source>
</evidence>
<proteinExistence type="predicted"/>
<accession>A0A7H4MKF7</accession>
<protein>
    <submittedName>
        <fullName evidence="1">Dehydrogenase</fullName>
    </submittedName>
</protein>
<dbReference type="EMBL" id="UGKR01000003">
    <property type="protein sequence ID" value="STS90807.1"/>
    <property type="molecule type" value="Genomic_DNA"/>
</dbReference>
<evidence type="ECO:0000313" key="2">
    <source>
        <dbReference type="Proteomes" id="UP000254545"/>
    </source>
</evidence>
<dbReference type="InterPro" id="IPR013785">
    <property type="entry name" value="Aldolase_TIM"/>
</dbReference>
<organism evidence="1 2">
    <name type="scientific">Klebsiella variicola</name>
    <dbReference type="NCBI Taxonomy" id="244366"/>
    <lineage>
        <taxon>Bacteria</taxon>
        <taxon>Pseudomonadati</taxon>
        <taxon>Pseudomonadota</taxon>
        <taxon>Gammaproteobacteria</taxon>
        <taxon>Enterobacterales</taxon>
        <taxon>Enterobacteriaceae</taxon>
        <taxon>Klebsiella/Raoultella group</taxon>
        <taxon>Klebsiella</taxon>
        <taxon>Klebsiella pneumoniae complex</taxon>
    </lineage>
</organism>
<reference evidence="1 2" key="1">
    <citation type="submission" date="2018-06" db="EMBL/GenBank/DDBJ databases">
        <authorList>
            <consortium name="Pathogen Informatics"/>
            <person name="Doyle S."/>
        </authorList>
    </citation>
    <scope>NUCLEOTIDE SEQUENCE [LARGE SCALE GENOMIC DNA]</scope>
    <source>
        <strain evidence="1 2">NCTC9177</strain>
    </source>
</reference>
<dbReference type="AlphaFoldDB" id="A0A7H4MKF7"/>
<sequence>MVRLKPALFDELKAAGITIIYRDINPTPENSRRAEQAGADIIVATGFDEGGTLPGTALGTFTIVPLNR</sequence>
<dbReference type="Proteomes" id="UP000254545">
    <property type="component" value="Unassembled WGS sequence"/>
</dbReference>